<feature type="chain" id="PRO_5015552933" evidence="2">
    <location>
        <begin position="31"/>
        <end position="478"/>
    </location>
</feature>
<sequence>MTISRRHFLKLSAASAATGLGMANVFPALAAGDASKIGNGQLGNNNGKWTGILNQYHTTPRAKRVIWLYMAGGPSHVDLFDYKPDLIKYHETDMPESLTKGQQLAQLQGKALKVRAPTFEFKRYGQSGLHMSTLLPHIGENLADKMCLINSMKTDQINHATAHNFMNTGHGVAGRPSVGSWVDYALGADANDLPPYVVMVSKELAGSPQPLAANQWHSGFLPSRFQGIEFQSGAVPVHYLQNPGTARPHQGRLIDYIKRMNKMAGDRLQDPEQITRSLQYEMAFKMQQSLPQLANLETEPDYIKDMYGIGQGNDSFARNCLLARKMVEGGSRFIQLYHRGWDHHGNIDGQLPNVCKTVDQASAALVLDLEQRGLLEDTLVIWGGEFGHTPMSQGTGRDHHINCFSMWMAGAGIKPGMVYGKSDDFGYGIVENQMHVHDLHATLLHLLGINHEQLTYRSQGRDFRLTDVHGHVVNKILA</sequence>
<evidence type="ECO:0000313" key="3">
    <source>
        <dbReference type="EMBL" id="AWB65588.1"/>
    </source>
</evidence>
<organism evidence="3 4">
    <name type="scientific">Saccharobesus litoralis</name>
    <dbReference type="NCBI Taxonomy" id="2172099"/>
    <lineage>
        <taxon>Bacteria</taxon>
        <taxon>Pseudomonadati</taxon>
        <taxon>Pseudomonadota</taxon>
        <taxon>Gammaproteobacteria</taxon>
        <taxon>Alteromonadales</taxon>
        <taxon>Alteromonadaceae</taxon>
        <taxon>Saccharobesus</taxon>
    </lineage>
</organism>
<proteinExistence type="predicted"/>
<dbReference type="PROSITE" id="PS51318">
    <property type="entry name" value="TAT"/>
    <property type="match status" value="1"/>
</dbReference>
<dbReference type="Proteomes" id="UP000244441">
    <property type="component" value="Chromosome"/>
</dbReference>
<dbReference type="NCBIfam" id="TIGR01409">
    <property type="entry name" value="TAT_signal_seq"/>
    <property type="match status" value="1"/>
</dbReference>
<dbReference type="AlphaFoldDB" id="A0A2S0VMY8"/>
<dbReference type="InterPro" id="IPR006311">
    <property type="entry name" value="TAT_signal"/>
</dbReference>
<gene>
    <name evidence="3" type="ORF">C2869_03675</name>
</gene>
<dbReference type="SUPFAM" id="SSF53649">
    <property type="entry name" value="Alkaline phosphatase-like"/>
    <property type="match status" value="1"/>
</dbReference>
<dbReference type="EMBL" id="CP026604">
    <property type="protein sequence ID" value="AWB65588.1"/>
    <property type="molecule type" value="Genomic_DNA"/>
</dbReference>
<dbReference type="PANTHER" id="PTHR43737">
    <property type="entry name" value="BLL7424 PROTEIN"/>
    <property type="match status" value="1"/>
</dbReference>
<feature type="signal peptide" evidence="2">
    <location>
        <begin position="1"/>
        <end position="30"/>
    </location>
</feature>
<keyword evidence="1 2" id="KW-0732">Signal</keyword>
<accession>A0A2S0VMY8</accession>
<dbReference type="Gene3D" id="3.40.720.10">
    <property type="entry name" value="Alkaline Phosphatase, subunit A"/>
    <property type="match status" value="1"/>
</dbReference>
<dbReference type="KEGG" id="cate:C2869_03675"/>
<dbReference type="InterPro" id="IPR010869">
    <property type="entry name" value="DUF1501"/>
</dbReference>
<dbReference type="InterPro" id="IPR019546">
    <property type="entry name" value="TAT_signal_bac_arc"/>
</dbReference>
<dbReference type="RefSeq" id="WP_108601664.1">
    <property type="nucleotide sequence ID" value="NZ_CP026604.1"/>
</dbReference>
<evidence type="ECO:0000256" key="1">
    <source>
        <dbReference type="ARBA" id="ARBA00022729"/>
    </source>
</evidence>
<dbReference type="Pfam" id="PF07394">
    <property type="entry name" value="DUF1501"/>
    <property type="match status" value="1"/>
</dbReference>
<dbReference type="PANTHER" id="PTHR43737:SF1">
    <property type="entry name" value="DUF1501 DOMAIN-CONTAINING PROTEIN"/>
    <property type="match status" value="1"/>
</dbReference>
<name>A0A2S0VMY8_9ALTE</name>
<keyword evidence="4" id="KW-1185">Reference proteome</keyword>
<dbReference type="InterPro" id="IPR017850">
    <property type="entry name" value="Alkaline_phosphatase_core_sf"/>
</dbReference>
<protein>
    <submittedName>
        <fullName evidence="3">Sulfatase</fullName>
    </submittedName>
</protein>
<evidence type="ECO:0000313" key="4">
    <source>
        <dbReference type="Proteomes" id="UP000244441"/>
    </source>
</evidence>
<reference evidence="3 4" key="1">
    <citation type="submission" date="2018-01" db="EMBL/GenBank/DDBJ databases">
        <title>Genome sequence of a Cantenovulum-like bacteria.</title>
        <authorList>
            <person name="Tan W.R."/>
            <person name="Lau N.-S."/>
            <person name="Go F."/>
            <person name="Amirul A.-A.A."/>
        </authorList>
    </citation>
    <scope>NUCLEOTIDE SEQUENCE [LARGE SCALE GENOMIC DNA]</scope>
    <source>
        <strain evidence="3 4">CCB-QB4</strain>
    </source>
</reference>
<dbReference type="OrthoDB" id="9783759at2"/>
<evidence type="ECO:0000256" key="2">
    <source>
        <dbReference type="SAM" id="SignalP"/>
    </source>
</evidence>